<name>A0A377GDA8_9GAMM</name>
<dbReference type="STRING" id="1094715.GCA_000236165_02878"/>
<feature type="transmembrane region" description="Helical" evidence="2">
    <location>
        <begin position="123"/>
        <end position="146"/>
    </location>
</feature>
<sequence length="456" mass="50674">MTISLSPTSLELIAKLDKSNPDLVTLLQNNATTIARKDLLAWLAQTSKTKTNHEAFFLISALQSSLLKDLKNSLNPGVKEEEDKRPSKAAVAKYGLLALAGSVYFFCEGFDSITAFMEIFSSIPTFVFFITGTVFSVLSMILFYGFDLAQISKNLGIKSSETPQLVDVLLEQFKEIKAIRARINQVAGKTREQLAADLELAVLLYQRHLDLKEARDKLNLALNNPYLKAGKYITAGVVGLIFFSGGFFAGQTMALAIAGLFVSSIAVTAWPVVVASIAVGIAALSVYWFVERPGIENLVSRWRGLDKKKIEQLSKSDIVEKESDKLFKLQKELENGISHLDNEEADKRKIKELEEKAAQVDTLQKEVSRLNLLTDSLQKKTSHVDELETEVTRLQKEVSQLKGELEQSADPIEVHSPKEEEASPLLTFSHFRRVKSESNLYALQQKDMASSLPLSQ</sequence>
<reference evidence="3 4" key="1">
    <citation type="submission" date="2018-06" db="EMBL/GenBank/DDBJ databases">
        <authorList>
            <consortium name="Pathogen Informatics"/>
            <person name="Doyle S."/>
        </authorList>
    </citation>
    <scope>NUCLEOTIDE SEQUENCE [LARGE SCALE GENOMIC DNA]</scope>
    <source>
        <strain evidence="3 4">NCTC11370</strain>
    </source>
</reference>
<accession>A0A377GDA8</accession>
<evidence type="ECO:0000313" key="3">
    <source>
        <dbReference type="EMBL" id="STO22792.1"/>
    </source>
</evidence>
<proteinExistence type="predicted"/>
<evidence type="ECO:0000256" key="1">
    <source>
        <dbReference type="SAM" id="MobiDB-lite"/>
    </source>
</evidence>
<feature type="transmembrane region" description="Helical" evidence="2">
    <location>
        <begin position="94"/>
        <end position="117"/>
    </location>
</feature>
<dbReference type="EMBL" id="UGGT01000001">
    <property type="protein sequence ID" value="STO22792.1"/>
    <property type="molecule type" value="Genomic_DNA"/>
</dbReference>
<evidence type="ECO:0000256" key="2">
    <source>
        <dbReference type="SAM" id="Phobius"/>
    </source>
</evidence>
<feature type="compositionally biased region" description="Basic and acidic residues" evidence="1">
    <location>
        <begin position="412"/>
        <end position="421"/>
    </location>
</feature>
<keyword evidence="2" id="KW-0472">Membrane</keyword>
<feature type="region of interest" description="Disordered" evidence="1">
    <location>
        <begin position="402"/>
        <end position="421"/>
    </location>
</feature>
<dbReference type="OrthoDB" id="5653038at2"/>
<gene>
    <name evidence="3" type="ORF">NCTC11370_02893</name>
</gene>
<keyword evidence="4" id="KW-1185">Reference proteome</keyword>
<dbReference type="Proteomes" id="UP000254554">
    <property type="component" value="Unassembled WGS sequence"/>
</dbReference>
<dbReference type="GeneID" id="93293785"/>
<protein>
    <submittedName>
        <fullName evidence="3">ATPase involved in DNA repair</fullName>
    </submittedName>
</protein>
<organism evidence="3 4">
    <name type="scientific">Fluoribacter dumoffii</name>
    <dbReference type="NCBI Taxonomy" id="463"/>
    <lineage>
        <taxon>Bacteria</taxon>
        <taxon>Pseudomonadati</taxon>
        <taxon>Pseudomonadota</taxon>
        <taxon>Gammaproteobacteria</taxon>
        <taxon>Legionellales</taxon>
        <taxon>Legionellaceae</taxon>
        <taxon>Fluoribacter</taxon>
    </lineage>
</organism>
<keyword evidence="2" id="KW-1133">Transmembrane helix</keyword>
<dbReference type="AlphaFoldDB" id="A0A377GDA8"/>
<dbReference type="RefSeq" id="WP_010654900.1">
    <property type="nucleotide sequence ID" value="NZ_JAPHOO010000002.1"/>
</dbReference>
<feature type="transmembrane region" description="Helical" evidence="2">
    <location>
        <begin position="268"/>
        <end position="290"/>
    </location>
</feature>
<feature type="transmembrane region" description="Helical" evidence="2">
    <location>
        <begin position="232"/>
        <end position="262"/>
    </location>
</feature>
<evidence type="ECO:0000313" key="4">
    <source>
        <dbReference type="Proteomes" id="UP000254554"/>
    </source>
</evidence>
<keyword evidence="2" id="KW-0812">Transmembrane</keyword>